<dbReference type="SUPFAM" id="SSF53474">
    <property type="entry name" value="alpha/beta-Hydrolases"/>
    <property type="match status" value="1"/>
</dbReference>
<accession>A0ABN1H3B1</accession>
<proteinExistence type="predicted"/>
<dbReference type="InterPro" id="IPR000073">
    <property type="entry name" value="AB_hydrolase_1"/>
</dbReference>
<dbReference type="Gene3D" id="3.40.50.1820">
    <property type="entry name" value="alpha/beta hydrolase"/>
    <property type="match status" value="1"/>
</dbReference>
<comment type="caution">
    <text evidence="2">The sequence shown here is derived from an EMBL/GenBank/DDBJ whole genome shotgun (WGS) entry which is preliminary data.</text>
</comment>
<gene>
    <name evidence="2" type="ORF">GCM10009547_33520</name>
</gene>
<keyword evidence="2" id="KW-0378">Hydrolase</keyword>
<dbReference type="PANTHER" id="PTHR43194:SF2">
    <property type="entry name" value="PEROXISOMAL MEMBRANE PROTEIN LPX1"/>
    <property type="match status" value="1"/>
</dbReference>
<sequence>MDLPVQHFRGRDGAELAYREVGDGRPLVLIHGFFSNGFVNWIKYGHAAALAERGFRVVMPDLRAHGESAKPHEASAYYPDVLAEDGEALLEHLGLTDYDLGGYSLGARTVVRMLVRGARPRRAIVAGMGLDGMLHPLRNRQHFVDVLTATEAYPHGTPEFLTQAFLRTTGGDPKALVHVVDTQVANSPADLAAIDVPTAVILGTEDDNGSGPGLADALGEGYFLPIPGTHMGAVTRPELAAAIGDFLTD</sequence>
<dbReference type="Pfam" id="PF00561">
    <property type="entry name" value="Abhydrolase_1"/>
    <property type="match status" value="1"/>
</dbReference>
<reference evidence="2 3" key="1">
    <citation type="journal article" date="2019" name="Int. J. Syst. Evol. Microbiol.">
        <title>The Global Catalogue of Microorganisms (GCM) 10K type strain sequencing project: providing services to taxonomists for standard genome sequencing and annotation.</title>
        <authorList>
            <consortium name="The Broad Institute Genomics Platform"/>
            <consortium name="The Broad Institute Genome Sequencing Center for Infectious Disease"/>
            <person name="Wu L."/>
            <person name="Ma J."/>
        </authorList>
    </citation>
    <scope>NUCLEOTIDE SEQUENCE [LARGE SCALE GENOMIC DNA]</scope>
    <source>
        <strain evidence="2 3">JCM 10671</strain>
    </source>
</reference>
<dbReference type="PANTHER" id="PTHR43194">
    <property type="entry name" value="HYDROLASE ALPHA/BETA FOLD FAMILY"/>
    <property type="match status" value="1"/>
</dbReference>
<dbReference type="InterPro" id="IPR050228">
    <property type="entry name" value="Carboxylesterase_BioH"/>
</dbReference>
<keyword evidence="3" id="KW-1185">Reference proteome</keyword>
<dbReference type="Proteomes" id="UP001500957">
    <property type="component" value="Unassembled WGS sequence"/>
</dbReference>
<evidence type="ECO:0000313" key="3">
    <source>
        <dbReference type="Proteomes" id="UP001500957"/>
    </source>
</evidence>
<dbReference type="InterPro" id="IPR029058">
    <property type="entry name" value="AB_hydrolase_fold"/>
</dbReference>
<organism evidence="2 3">
    <name type="scientific">Sporichthya brevicatena</name>
    <dbReference type="NCBI Taxonomy" id="171442"/>
    <lineage>
        <taxon>Bacteria</taxon>
        <taxon>Bacillati</taxon>
        <taxon>Actinomycetota</taxon>
        <taxon>Actinomycetes</taxon>
        <taxon>Sporichthyales</taxon>
        <taxon>Sporichthyaceae</taxon>
        <taxon>Sporichthya</taxon>
    </lineage>
</organism>
<name>A0ABN1H3B1_9ACTN</name>
<feature type="domain" description="AB hydrolase-1" evidence="1">
    <location>
        <begin position="26"/>
        <end position="117"/>
    </location>
</feature>
<evidence type="ECO:0000259" key="1">
    <source>
        <dbReference type="Pfam" id="PF00561"/>
    </source>
</evidence>
<evidence type="ECO:0000313" key="2">
    <source>
        <dbReference type="EMBL" id="GAA0627256.1"/>
    </source>
</evidence>
<protein>
    <submittedName>
        <fullName evidence="2">Alpha/beta fold hydrolase</fullName>
    </submittedName>
</protein>
<dbReference type="EMBL" id="BAAAHE010000028">
    <property type="protein sequence ID" value="GAA0627256.1"/>
    <property type="molecule type" value="Genomic_DNA"/>
</dbReference>
<dbReference type="GO" id="GO:0016787">
    <property type="term" value="F:hydrolase activity"/>
    <property type="evidence" value="ECO:0007669"/>
    <property type="project" value="UniProtKB-KW"/>
</dbReference>